<evidence type="ECO:0000313" key="22">
    <source>
        <dbReference type="Proteomes" id="UP000271469"/>
    </source>
</evidence>
<dbReference type="GO" id="GO:0005524">
    <property type="term" value="F:ATP binding"/>
    <property type="evidence" value="ECO:0007669"/>
    <property type="project" value="UniProtKB-UniRule"/>
</dbReference>
<dbReference type="InterPro" id="IPR036690">
    <property type="entry name" value="Fdx_antiC-bd_sf"/>
</dbReference>
<dbReference type="SUPFAM" id="SSF55681">
    <property type="entry name" value="Class II aaRS and biotin synthetases"/>
    <property type="match status" value="1"/>
</dbReference>
<feature type="binding site" evidence="15">
    <location>
        <position position="490"/>
    </location>
    <ligand>
        <name>Mg(2+)</name>
        <dbReference type="ChEBI" id="CHEBI:18420"/>
        <note>shared with alpha subunit</note>
    </ligand>
</feature>
<dbReference type="GO" id="GO:0000049">
    <property type="term" value="F:tRNA binding"/>
    <property type="evidence" value="ECO:0007669"/>
    <property type="project" value="UniProtKB-UniRule"/>
</dbReference>
<dbReference type="PROSITE" id="PS51447">
    <property type="entry name" value="FDX_ACB"/>
    <property type="match status" value="1"/>
</dbReference>
<keyword evidence="12 15" id="KW-0648">Protein biosynthesis</keyword>
<evidence type="ECO:0000256" key="1">
    <source>
        <dbReference type="ARBA" id="ARBA00004496"/>
    </source>
</evidence>
<keyword evidence="7 15" id="KW-0479">Metal-binding</keyword>
<dbReference type="Pfam" id="PF03147">
    <property type="entry name" value="FDX-ACB"/>
    <property type="match status" value="1"/>
</dbReference>
<dbReference type="InterPro" id="IPR002547">
    <property type="entry name" value="tRNA-bd_dom"/>
</dbReference>
<protein>
    <recommendedName>
        <fullName evidence="15">Phenylalanine--tRNA ligase beta subunit</fullName>
        <ecNumber evidence="15">6.1.1.20</ecNumber>
    </recommendedName>
    <alternativeName>
        <fullName evidence="15">Phenylalanyl-tRNA synthetase beta subunit</fullName>
        <shortName evidence="15">PheRS</shortName>
    </alternativeName>
</protein>
<dbReference type="FunFam" id="3.30.930.10:FF:000130">
    <property type="entry name" value="Phenylalanine--tRNA ligase beta subunit"/>
    <property type="match status" value="1"/>
</dbReference>
<evidence type="ECO:0000256" key="17">
    <source>
        <dbReference type="SAM" id="MobiDB-lite"/>
    </source>
</evidence>
<feature type="binding site" evidence="15">
    <location>
        <position position="486"/>
    </location>
    <ligand>
        <name>Mg(2+)</name>
        <dbReference type="ChEBI" id="CHEBI:18420"/>
        <note>shared with alpha subunit</note>
    </ligand>
</feature>
<dbReference type="Gene3D" id="3.30.70.380">
    <property type="entry name" value="Ferrodoxin-fold anticodon-binding domain"/>
    <property type="match status" value="1"/>
</dbReference>
<dbReference type="PANTHER" id="PTHR10947">
    <property type="entry name" value="PHENYLALANYL-TRNA SYNTHETASE BETA CHAIN AND LEUCINE-RICH REPEAT-CONTAINING PROTEIN 47"/>
    <property type="match status" value="1"/>
</dbReference>
<dbReference type="GO" id="GO:0004826">
    <property type="term" value="F:phenylalanine-tRNA ligase activity"/>
    <property type="evidence" value="ECO:0007669"/>
    <property type="project" value="UniProtKB-UniRule"/>
</dbReference>
<comment type="cofactor">
    <cofactor evidence="15">
        <name>Mg(2+)</name>
        <dbReference type="ChEBI" id="CHEBI:18420"/>
    </cofactor>
    <text evidence="15">Binds 2 magnesium ions per tetramer.</text>
</comment>
<dbReference type="AlphaFoldDB" id="A0A3G8JFT4"/>
<dbReference type="RefSeq" id="WP_124706836.1">
    <property type="nucleotide sequence ID" value="NZ_CP033972.1"/>
</dbReference>
<dbReference type="Pfam" id="PF03484">
    <property type="entry name" value="B5"/>
    <property type="match status" value="1"/>
</dbReference>
<dbReference type="PANTHER" id="PTHR10947:SF0">
    <property type="entry name" value="PHENYLALANINE--TRNA LIGASE BETA SUBUNIT"/>
    <property type="match status" value="1"/>
</dbReference>
<evidence type="ECO:0000256" key="2">
    <source>
        <dbReference type="ARBA" id="ARBA00008653"/>
    </source>
</evidence>
<dbReference type="SMART" id="SM00896">
    <property type="entry name" value="FDX-ACB"/>
    <property type="match status" value="1"/>
</dbReference>
<evidence type="ECO:0000313" key="21">
    <source>
        <dbReference type="EMBL" id="AZG43864.1"/>
    </source>
</evidence>
<dbReference type="EMBL" id="CP033972">
    <property type="protein sequence ID" value="AZG43864.1"/>
    <property type="molecule type" value="Genomic_DNA"/>
</dbReference>
<dbReference type="KEGG" id="gom:D7316_00435"/>
<evidence type="ECO:0000256" key="13">
    <source>
        <dbReference type="ARBA" id="ARBA00023146"/>
    </source>
</evidence>
<comment type="subunit">
    <text evidence="3 15">Tetramer of two alpha and two beta subunits.</text>
</comment>
<dbReference type="Pfam" id="PF03483">
    <property type="entry name" value="B3_4"/>
    <property type="match status" value="1"/>
</dbReference>
<dbReference type="NCBIfam" id="TIGR00472">
    <property type="entry name" value="pheT_bact"/>
    <property type="match status" value="1"/>
</dbReference>
<dbReference type="HAMAP" id="MF_00283">
    <property type="entry name" value="Phe_tRNA_synth_beta1"/>
    <property type="match status" value="1"/>
</dbReference>
<dbReference type="InterPro" id="IPR045864">
    <property type="entry name" value="aa-tRNA-synth_II/BPL/LPL"/>
</dbReference>
<dbReference type="SUPFAM" id="SSF54991">
    <property type="entry name" value="Anticodon-binding domain of PheRS"/>
    <property type="match status" value="1"/>
</dbReference>
<evidence type="ECO:0000256" key="10">
    <source>
        <dbReference type="ARBA" id="ARBA00022842"/>
    </source>
</evidence>
<dbReference type="SMART" id="SM00874">
    <property type="entry name" value="B5"/>
    <property type="match status" value="1"/>
</dbReference>
<dbReference type="InterPro" id="IPR020825">
    <property type="entry name" value="Phe-tRNA_synthase-like_B3/B4"/>
</dbReference>
<dbReference type="Pfam" id="PF17759">
    <property type="entry name" value="tRNA_synthFbeta"/>
    <property type="match status" value="1"/>
</dbReference>
<dbReference type="InterPro" id="IPR012340">
    <property type="entry name" value="NA-bd_OB-fold"/>
</dbReference>
<dbReference type="Gene3D" id="3.50.40.10">
    <property type="entry name" value="Phenylalanyl-trna Synthetase, Chain B, domain 3"/>
    <property type="match status" value="1"/>
</dbReference>
<dbReference type="InterPro" id="IPR004532">
    <property type="entry name" value="Phe-tRNA-ligase_IIc_bsu_bact"/>
</dbReference>
<dbReference type="PROSITE" id="PS50886">
    <property type="entry name" value="TRBD"/>
    <property type="match status" value="1"/>
</dbReference>
<dbReference type="InterPro" id="IPR041616">
    <property type="entry name" value="PheRS_beta_core"/>
</dbReference>
<dbReference type="GO" id="GO:0006432">
    <property type="term" value="P:phenylalanyl-tRNA aminoacylation"/>
    <property type="evidence" value="ECO:0007669"/>
    <property type="project" value="UniProtKB-UniRule"/>
</dbReference>
<evidence type="ECO:0000256" key="11">
    <source>
        <dbReference type="ARBA" id="ARBA00022884"/>
    </source>
</evidence>
<feature type="region of interest" description="Disordered" evidence="17">
    <location>
        <begin position="201"/>
        <end position="220"/>
    </location>
</feature>
<keyword evidence="6 15" id="KW-0436">Ligase</keyword>
<dbReference type="FunFam" id="3.50.40.10:FF:000001">
    <property type="entry name" value="Phenylalanine--tRNA ligase beta subunit"/>
    <property type="match status" value="1"/>
</dbReference>
<dbReference type="InterPro" id="IPR005121">
    <property type="entry name" value="Fdx_antiC-bd"/>
</dbReference>
<dbReference type="GO" id="GO:0009328">
    <property type="term" value="C:phenylalanine-tRNA ligase complex"/>
    <property type="evidence" value="ECO:0007669"/>
    <property type="project" value="TreeGrafter"/>
</dbReference>
<dbReference type="CDD" id="cd02796">
    <property type="entry name" value="tRNA_bind_bactPheRS"/>
    <property type="match status" value="1"/>
</dbReference>
<feature type="domain" description="B5" evidence="20">
    <location>
        <begin position="418"/>
        <end position="502"/>
    </location>
</feature>
<evidence type="ECO:0000256" key="7">
    <source>
        <dbReference type="ARBA" id="ARBA00022723"/>
    </source>
</evidence>
<evidence type="ECO:0000256" key="8">
    <source>
        <dbReference type="ARBA" id="ARBA00022741"/>
    </source>
</evidence>
<gene>
    <name evidence="15 21" type="primary">pheT</name>
    <name evidence="21" type="ORF">D7316_00435</name>
</gene>
<reference evidence="21 22" key="1">
    <citation type="submission" date="2018-11" db="EMBL/GenBank/DDBJ databases">
        <title>Gordonia insulae sp. nov., isolated from an island soil.</title>
        <authorList>
            <person name="Kim Y.S."/>
            <person name="Kim S.B."/>
        </authorList>
    </citation>
    <scope>NUCLEOTIDE SEQUENCE [LARGE SCALE GENOMIC DNA]</scope>
    <source>
        <strain evidence="21 22">MMS17-SY073</strain>
    </source>
</reference>
<dbReference type="SUPFAM" id="SSF46955">
    <property type="entry name" value="Putative DNA-binding domain"/>
    <property type="match status" value="1"/>
</dbReference>
<dbReference type="OrthoDB" id="9805455at2"/>
<dbReference type="InterPro" id="IPR045060">
    <property type="entry name" value="Phe-tRNA-ligase_IIc_bsu"/>
</dbReference>
<evidence type="ECO:0000256" key="9">
    <source>
        <dbReference type="ARBA" id="ARBA00022840"/>
    </source>
</evidence>
<evidence type="ECO:0000256" key="15">
    <source>
        <dbReference type="HAMAP-Rule" id="MF_00283"/>
    </source>
</evidence>
<dbReference type="PROSITE" id="PS51483">
    <property type="entry name" value="B5"/>
    <property type="match status" value="1"/>
</dbReference>
<evidence type="ECO:0000256" key="14">
    <source>
        <dbReference type="ARBA" id="ARBA00049255"/>
    </source>
</evidence>
<dbReference type="Gene3D" id="3.30.930.10">
    <property type="entry name" value="Bira Bifunctional Protein, Domain 2"/>
    <property type="match status" value="1"/>
</dbReference>
<keyword evidence="8 15" id="KW-0547">Nucleotide-binding</keyword>
<comment type="subcellular location">
    <subcellularLocation>
        <location evidence="1 15">Cytoplasm</location>
    </subcellularLocation>
</comment>
<dbReference type="EC" id="6.1.1.20" evidence="15"/>
<evidence type="ECO:0000259" key="19">
    <source>
        <dbReference type="PROSITE" id="PS51447"/>
    </source>
</evidence>
<evidence type="ECO:0000256" key="5">
    <source>
        <dbReference type="ARBA" id="ARBA00022555"/>
    </source>
</evidence>
<accession>A0A3G8JFT4</accession>
<keyword evidence="13 15" id="KW-0030">Aminoacyl-tRNA synthetase</keyword>
<dbReference type="FunFam" id="3.30.70.380:FF:000001">
    <property type="entry name" value="Phenylalanine--tRNA ligase beta subunit"/>
    <property type="match status" value="1"/>
</dbReference>
<keyword evidence="11 16" id="KW-0694">RNA-binding</keyword>
<sequence length="843" mass="88942">MRAPQSWFTEVLRQGDPQWSATAAEIDHGFVRVGFEIEDVEPFPTITGPLVIGRVETIEELTEFKKPIRFCTVEVGEAEPRGIVCGARNFAEGDLIVAALPGVVMPGPFEIASRKTYGRVSDGMICSVTELGIGNDHSGILVLAPGTAAPGADARDVLGLDDTAIDINVTPDRGYAFSVRGLGRELAGSFGVPFVDPGLGGAAQSDPVHSEPPATGTGDTWPVAIDEASSATRYTARVITGVDADAISPWWMQKRLMVAGIRPISAIVDITNYVMIELGQPLHAFDADKLSGTITVRPARPGEKLTTLDGVDRVLDPEDVVIADDSGPVALAGVMGGASTEVGADTTRVLLESATFDPVRVFRTGKRHKLTSEASKRFERTVDPEVTAVASDRAARLLVEIAGGAVASPLAEARVATPAAPVIAIATDEPDRTAGIDYPAGTTETRLREVGCSVDGRGAAEATGEVTVALDVTPPSWRPDLRQRADLVEEVLRLEGLEDIPAVVPRAPAGTGLTAAQRRRRGIGRTLALDGYVEVLPYPFMPAGVFDVWDLPADDARRRTVTVLNPLESDRPELNTTLLPGLLEMTARNIARGQRDLSLYTIGQVVLAGDHVASVGALDVTRRPTAEDITALDASLPHQPLHVAVVLTGLRDPAGPWGPGRVADHVDAFEAARSIGRASGVDIELTAGEQRPWHPGRCARLSVDGTTVGYAGELHPGVLERAGLPKRLCAVEIDVDALPLVDRLPAPHVSPFPAVLQDVAVVVPDAVSAADVEAALWAGAGDLIEAIDLFDVFTGDQVGAGSKSLTFALRFRAADRTLTEEEANEAKLAAVAVAGERVGARLR</sequence>
<dbReference type="GO" id="GO:0000287">
    <property type="term" value="F:magnesium ion binding"/>
    <property type="evidence" value="ECO:0007669"/>
    <property type="project" value="UniProtKB-UniRule"/>
</dbReference>
<keyword evidence="5 16" id="KW-0820">tRNA-binding</keyword>
<dbReference type="InterPro" id="IPR009061">
    <property type="entry name" value="DNA-bd_dom_put_sf"/>
</dbReference>
<keyword evidence="4 15" id="KW-0963">Cytoplasm</keyword>
<evidence type="ECO:0000256" key="4">
    <source>
        <dbReference type="ARBA" id="ARBA00022490"/>
    </source>
</evidence>
<evidence type="ECO:0000256" key="6">
    <source>
        <dbReference type="ARBA" id="ARBA00022598"/>
    </source>
</evidence>
<evidence type="ECO:0000259" key="18">
    <source>
        <dbReference type="PROSITE" id="PS50886"/>
    </source>
</evidence>
<feature type="binding site" evidence="15">
    <location>
        <position position="480"/>
    </location>
    <ligand>
        <name>Mg(2+)</name>
        <dbReference type="ChEBI" id="CHEBI:18420"/>
        <note>shared with alpha subunit</note>
    </ligand>
</feature>
<name>A0A3G8JFT4_9ACTN</name>
<dbReference type="Proteomes" id="UP000271469">
    <property type="component" value="Chromosome"/>
</dbReference>
<comment type="similarity">
    <text evidence="2 15">Belongs to the phenylalanyl-tRNA synthetase beta subunit family. Type 1 subfamily.</text>
</comment>
<evidence type="ECO:0000256" key="16">
    <source>
        <dbReference type="PROSITE-ProRule" id="PRU00209"/>
    </source>
</evidence>
<dbReference type="SMART" id="SM00873">
    <property type="entry name" value="B3_4"/>
    <property type="match status" value="1"/>
</dbReference>
<dbReference type="InterPro" id="IPR005146">
    <property type="entry name" value="B3/B4_tRNA-bd"/>
</dbReference>
<keyword evidence="22" id="KW-1185">Reference proteome</keyword>
<evidence type="ECO:0000256" key="12">
    <source>
        <dbReference type="ARBA" id="ARBA00022917"/>
    </source>
</evidence>
<dbReference type="InterPro" id="IPR033714">
    <property type="entry name" value="tRNA_bind_bactPheRS"/>
</dbReference>
<evidence type="ECO:0000259" key="20">
    <source>
        <dbReference type="PROSITE" id="PS51483"/>
    </source>
</evidence>
<feature type="binding site" evidence="15">
    <location>
        <position position="489"/>
    </location>
    <ligand>
        <name>Mg(2+)</name>
        <dbReference type="ChEBI" id="CHEBI:18420"/>
        <note>shared with alpha subunit</note>
    </ligand>
</feature>
<dbReference type="Gene3D" id="2.40.50.140">
    <property type="entry name" value="Nucleic acid-binding proteins"/>
    <property type="match status" value="1"/>
</dbReference>
<dbReference type="Pfam" id="PF01588">
    <property type="entry name" value="tRNA_bind"/>
    <property type="match status" value="1"/>
</dbReference>
<dbReference type="Gene3D" id="3.30.56.10">
    <property type="match status" value="2"/>
</dbReference>
<feature type="domain" description="TRNA-binding" evidence="18">
    <location>
        <begin position="44"/>
        <end position="155"/>
    </location>
</feature>
<evidence type="ECO:0000256" key="3">
    <source>
        <dbReference type="ARBA" id="ARBA00011209"/>
    </source>
</evidence>
<dbReference type="SUPFAM" id="SSF50249">
    <property type="entry name" value="Nucleic acid-binding proteins"/>
    <property type="match status" value="1"/>
</dbReference>
<proteinExistence type="inferred from homology"/>
<dbReference type="InterPro" id="IPR005147">
    <property type="entry name" value="tRNA_synthase_B5-dom"/>
</dbReference>
<keyword evidence="9 15" id="KW-0067">ATP-binding</keyword>
<dbReference type="CDD" id="cd00769">
    <property type="entry name" value="PheRS_beta_core"/>
    <property type="match status" value="1"/>
</dbReference>
<dbReference type="SUPFAM" id="SSF56037">
    <property type="entry name" value="PheT/TilS domain"/>
    <property type="match status" value="1"/>
</dbReference>
<comment type="catalytic activity">
    <reaction evidence="14 15">
        <text>tRNA(Phe) + L-phenylalanine + ATP = L-phenylalanyl-tRNA(Phe) + AMP + diphosphate + H(+)</text>
        <dbReference type="Rhea" id="RHEA:19413"/>
        <dbReference type="Rhea" id="RHEA-COMP:9668"/>
        <dbReference type="Rhea" id="RHEA-COMP:9699"/>
        <dbReference type="ChEBI" id="CHEBI:15378"/>
        <dbReference type="ChEBI" id="CHEBI:30616"/>
        <dbReference type="ChEBI" id="CHEBI:33019"/>
        <dbReference type="ChEBI" id="CHEBI:58095"/>
        <dbReference type="ChEBI" id="CHEBI:78442"/>
        <dbReference type="ChEBI" id="CHEBI:78531"/>
        <dbReference type="ChEBI" id="CHEBI:456215"/>
        <dbReference type="EC" id="6.1.1.20"/>
    </reaction>
</comment>
<feature type="domain" description="FDX-ACB" evidence="19">
    <location>
        <begin position="750"/>
        <end position="843"/>
    </location>
</feature>
<organism evidence="21 22">
    <name type="scientific">Gordonia insulae</name>
    <dbReference type="NCBI Taxonomy" id="2420509"/>
    <lineage>
        <taxon>Bacteria</taxon>
        <taxon>Bacillati</taxon>
        <taxon>Actinomycetota</taxon>
        <taxon>Actinomycetes</taxon>
        <taxon>Mycobacteriales</taxon>
        <taxon>Gordoniaceae</taxon>
        <taxon>Gordonia</taxon>
    </lineage>
</organism>
<keyword evidence="10 15" id="KW-0460">Magnesium</keyword>